<evidence type="ECO:0000313" key="1">
    <source>
        <dbReference type="EMBL" id="RTR37319.1"/>
    </source>
</evidence>
<name>A0A3S0KT96_9GAMM</name>
<comment type="caution">
    <text evidence="1">The sequence shown here is derived from an EMBL/GenBank/DDBJ whole genome shotgun (WGS) entry which is preliminary data.</text>
</comment>
<dbReference type="RefSeq" id="WP_126522053.1">
    <property type="nucleotide sequence ID" value="NZ_RXNU01000013.1"/>
</dbReference>
<dbReference type="Proteomes" id="UP000267448">
    <property type="component" value="Unassembled WGS sequence"/>
</dbReference>
<reference evidence="1 2" key="1">
    <citation type="submission" date="2018-12" db="EMBL/GenBank/DDBJ databases">
        <authorList>
            <person name="Yu L."/>
        </authorList>
    </citation>
    <scope>NUCLEOTIDE SEQUENCE [LARGE SCALE GENOMIC DNA]</scope>
    <source>
        <strain evidence="1 2">HAW-EB2</strain>
    </source>
</reference>
<dbReference type="OrthoDB" id="5737962at2"/>
<sequence length="115" mass="13226">MLNRAVLIIKYKQPAVDWINQVDPYDSSKMTLKSANEESSVYLIDQDAADSPESLRSWIELNLEALFIDELNGWYTEESLWPTDLNVELFNRWFTIECHTVITDTVGTPIVDDGI</sequence>
<proteinExistence type="predicted"/>
<gene>
    <name evidence="1" type="ORF">EKG38_19135</name>
</gene>
<evidence type="ECO:0000313" key="2">
    <source>
        <dbReference type="Proteomes" id="UP000267448"/>
    </source>
</evidence>
<accession>A0A3S0KT96</accession>
<organism evidence="1 2">
    <name type="scientific">Shewanella canadensis</name>
    <dbReference type="NCBI Taxonomy" id="271096"/>
    <lineage>
        <taxon>Bacteria</taxon>
        <taxon>Pseudomonadati</taxon>
        <taxon>Pseudomonadota</taxon>
        <taxon>Gammaproteobacteria</taxon>
        <taxon>Alteromonadales</taxon>
        <taxon>Shewanellaceae</taxon>
        <taxon>Shewanella</taxon>
    </lineage>
</organism>
<keyword evidence="2" id="KW-1185">Reference proteome</keyword>
<dbReference type="EMBL" id="RXNU01000013">
    <property type="protein sequence ID" value="RTR37319.1"/>
    <property type="molecule type" value="Genomic_DNA"/>
</dbReference>
<protein>
    <submittedName>
        <fullName evidence="1">Uncharacterized protein</fullName>
    </submittedName>
</protein>
<dbReference type="AlphaFoldDB" id="A0A3S0KT96"/>